<dbReference type="PANTHER" id="PTHR40622">
    <property type="match status" value="1"/>
</dbReference>
<feature type="domain" description="DUF7728" evidence="4">
    <location>
        <begin position="50"/>
        <end position="197"/>
    </location>
</feature>
<keyword evidence="2" id="KW-0472">Membrane</keyword>
<keyword evidence="6" id="KW-1185">Reference proteome</keyword>
<sequence>MHFTTLGAVTALTGLSQAILLPPTISSDPSETFNTLPYDVENAAVGEGVSMNLPCPGCPVIFTDTLGRNIATEVKNRLGLNFEVIHGEEGVQDVLAVNGMQIWPIGLSVLDVQELTAPQFIHTDANTWDYAAEPHLGYSIFNKSPVYSEKDDLNLIQIQLEIIEVGNTFIEGIPAVQLSLLRTSSGKLMIGNAEQMEVEQPKELTPSDGDQECATALCKWRAILADKLSSLKSGCGKAGNAIKAPPRPNASVDGPKHHDARPHRRPHGAHRHHRHRHTILRFLRNITMHVLLPIAVGVAVGITASLVGMLVGNAVVLIWRVLFRRGQTQAIPVHEVIIIEESDDETKSFLVKEAQDLPPSYTDEKV</sequence>
<gene>
    <name evidence="5" type="ORF">GLAREA_09092</name>
</gene>
<feature type="chain" id="PRO_5004508202" description="DUF7728 domain-containing protein" evidence="3">
    <location>
        <begin position="19"/>
        <end position="366"/>
    </location>
</feature>
<dbReference type="Pfam" id="PF24854">
    <property type="entry name" value="DUF7728"/>
    <property type="match status" value="1"/>
</dbReference>
<dbReference type="EMBL" id="KE145352">
    <property type="protein sequence ID" value="EPE36929.1"/>
    <property type="molecule type" value="Genomic_DNA"/>
</dbReference>
<feature type="transmembrane region" description="Helical" evidence="2">
    <location>
        <begin position="290"/>
        <end position="319"/>
    </location>
</feature>
<keyword evidence="2" id="KW-0812">Transmembrane</keyword>
<proteinExistence type="predicted"/>
<evidence type="ECO:0000256" key="3">
    <source>
        <dbReference type="SAM" id="SignalP"/>
    </source>
</evidence>
<dbReference type="PANTHER" id="PTHR40622:SF1">
    <property type="match status" value="1"/>
</dbReference>
<dbReference type="RefSeq" id="XP_008076244.1">
    <property type="nucleotide sequence ID" value="XM_008078053.1"/>
</dbReference>
<protein>
    <recommendedName>
        <fullName evidence="4">DUF7728 domain-containing protein</fullName>
    </recommendedName>
</protein>
<dbReference type="HOGENOM" id="CLU_038083_1_0_1"/>
<name>S3DIE4_GLAL2</name>
<feature type="region of interest" description="Disordered" evidence="1">
    <location>
        <begin position="238"/>
        <end position="275"/>
    </location>
</feature>
<dbReference type="OrthoDB" id="5409353at2759"/>
<evidence type="ECO:0000259" key="4">
    <source>
        <dbReference type="Pfam" id="PF24854"/>
    </source>
</evidence>
<dbReference type="InterPro" id="IPR056145">
    <property type="entry name" value="DUF7728"/>
</dbReference>
<keyword evidence="3" id="KW-0732">Signal</keyword>
<keyword evidence="2" id="KW-1133">Transmembrane helix</keyword>
<feature type="compositionally biased region" description="Basic residues" evidence="1">
    <location>
        <begin position="258"/>
        <end position="275"/>
    </location>
</feature>
<evidence type="ECO:0000256" key="2">
    <source>
        <dbReference type="SAM" id="Phobius"/>
    </source>
</evidence>
<evidence type="ECO:0000256" key="1">
    <source>
        <dbReference type="SAM" id="MobiDB-lite"/>
    </source>
</evidence>
<evidence type="ECO:0000313" key="5">
    <source>
        <dbReference type="EMBL" id="EPE36929.1"/>
    </source>
</evidence>
<evidence type="ECO:0000313" key="6">
    <source>
        <dbReference type="Proteomes" id="UP000016922"/>
    </source>
</evidence>
<dbReference type="AlphaFoldDB" id="S3DIE4"/>
<accession>S3DIE4</accession>
<dbReference type="GeneID" id="19468140"/>
<feature type="signal peptide" evidence="3">
    <location>
        <begin position="1"/>
        <end position="18"/>
    </location>
</feature>
<dbReference type="KEGG" id="glz:GLAREA_09092"/>
<dbReference type="eggNOG" id="ENOG502SC3G">
    <property type="taxonomic scope" value="Eukaryota"/>
</dbReference>
<organism evidence="5 6">
    <name type="scientific">Glarea lozoyensis (strain ATCC 20868 / MF5171)</name>
    <dbReference type="NCBI Taxonomy" id="1116229"/>
    <lineage>
        <taxon>Eukaryota</taxon>
        <taxon>Fungi</taxon>
        <taxon>Dikarya</taxon>
        <taxon>Ascomycota</taxon>
        <taxon>Pezizomycotina</taxon>
        <taxon>Leotiomycetes</taxon>
        <taxon>Helotiales</taxon>
        <taxon>Helotiaceae</taxon>
        <taxon>Glarea</taxon>
    </lineage>
</organism>
<dbReference type="OMA" id="CRGKPKC"/>
<reference evidence="5 6" key="1">
    <citation type="journal article" date="2013" name="BMC Genomics">
        <title>Genomics-driven discovery of the pneumocandin biosynthetic gene cluster in the fungus Glarea lozoyensis.</title>
        <authorList>
            <person name="Chen L."/>
            <person name="Yue Q."/>
            <person name="Zhang X."/>
            <person name="Xiang M."/>
            <person name="Wang C."/>
            <person name="Li S."/>
            <person name="Che Y."/>
            <person name="Ortiz-Lopez F.J."/>
            <person name="Bills G.F."/>
            <person name="Liu X."/>
            <person name="An Z."/>
        </authorList>
    </citation>
    <scope>NUCLEOTIDE SEQUENCE [LARGE SCALE GENOMIC DNA]</scope>
    <source>
        <strain evidence="6">ATCC 20868 / MF5171</strain>
    </source>
</reference>
<dbReference type="Proteomes" id="UP000016922">
    <property type="component" value="Unassembled WGS sequence"/>
</dbReference>